<dbReference type="RefSeq" id="WP_012777932.1">
    <property type="nucleotide sequence ID" value="NC_012982.1"/>
</dbReference>
<proteinExistence type="predicted"/>
<dbReference type="HOGENOM" id="CLU_011276_10_1_5"/>
<dbReference type="InterPro" id="IPR036108">
    <property type="entry name" value="4pyrrol_syn_uPrphyn_synt_sf"/>
</dbReference>
<sequence length="240" mass="26629">MTKLLTVLVTRAEPGATQTTNRLKQNGFLGEKLPAIKLTQTSIVFNQQNYKGALIFTSQNGVQFAPRAPFRHAKQVFCVGDATAQAARQAGFKNIHSARGDANDLKQFISENWKPNNGPLLHMGNSTPRGNIVQDLNDEGYDAEFLPVYQSKIHPDFEEKLRHRLQMDLKLDVILVHSPMAAEFIDLALQDWSQLSSITLPKVVAISPDAGNPLKDLFNEKVICAAKPNEISLLEQLKVS</sequence>
<dbReference type="GO" id="GO:0005829">
    <property type="term" value="C:cytosol"/>
    <property type="evidence" value="ECO:0007669"/>
    <property type="project" value="TreeGrafter"/>
</dbReference>
<feature type="domain" description="Tetrapyrrole biosynthesis uroporphyrinogen III synthase" evidence="1">
    <location>
        <begin position="20"/>
        <end position="234"/>
    </location>
</feature>
<evidence type="ECO:0000313" key="2">
    <source>
        <dbReference type="EMBL" id="ACT57774.1"/>
    </source>
</evidence>
<protein>
    <submittedName>
        <fullName evidence="2">Uroporphyrinogen III synthase HEM4</fullName>
    </submittedName>
</protein>
<dbReference type="OrthoDB" id="7204250at2"/>
<dbReference type="STRING" id="582402.Hbal_0072"/>
<dbReference type="GO" id="GO:0006780">
    <property type="term" value="P:uroporphyrinogen III biosynthetic process"/>
    <property type="evidence" value="ECO:0007669"/>
    <property type="project" value="InterPro"/>
</dbReference>
<name>C6XKH6_HIRBI</name>
<dbReference type="SUPFAM" id="SSF69618">
    <property type="entry name" value="HemD-like"/>
    <property type="match status" value="1"/>
</dbReference>
<keyword evidence="3" id="KW-1185">Reference proteome</keyword>
<dbReference type="InterPro" id="IPR003754">
    <property type="entry name" value="4pyrrol_synth_uPrphyn_synth"/>
</dbReference>
<evidence type="ECO:0000259" key="1">
    <source>
        <dbReference type="Pfam" id="PF02602"/>
    </source>
</evidence>
<reference evidence="3" key="1">
    <citation type="journal article" date="2011" name="J. Bacteriol.">
        <title>Genome sequences of eight morphologically diverse alphaproteobacteria.</title>
        <authorList>
            <consortium name="US DOE Joint Genome Institute"/>
            <person name="Brown P.J."/>
            <person name="Kysela D.T."/>
            <person name="Buechlein A."/>
            <person name="Hemmerich C."/>
            <person name="Brun Y.V."/>
        </authorList>
    </citation>
    <scope>NUCLEOTIDE SEQUENCE [LARGE SCALE GENOMIC DNA]</scope>
    <source>
        <strain evidence="3">ATCC 49814 / DSM 5838 / IFAM 1418</strain>
    </source>
</reference>
<dbReference type="AlphaFoldDB" id="C6XKH6"/>
<dbReference type="PANTHER" id="PTHR12390:SF0">
    <property type="entry name" value="UROPORPHYRINOGEN-III SYNTHASE"/>
    <property type="match status" value="1"/>
</dbReference>
<evidence type="ECO:0000313" key="3">
    <source>
        <dbReference type="Proteomes" id="UP000002745"/>
    </source>
</evidence>
<dbReference type="Gene3D" id="3.40.50.10090">
    <property type="match status" value="2"/>
</dbReference>
<gene>
    <name evidence="2" type="ordered locus">Hbal_0072</name>
</gene>
<dbReference type="Proteomes" id="UP000002745">
    <property type="component" value="Chromosome"/>
</dbReference>
<dbReference type="KEGG" id="hba:Hbal_0072"/>
<dbReference type="CDD" id="cd06578">
    <property type="entry name" value="HemD"/>
    <property type="match status" value="1"/>
</dbReference>
<dbReference type="EMBL" id="CP001678">
    <property type="protein sequence ID" value="ACT57774.1"/>
    <property type="molecule type" value="Genomic_DNA"/>
</dbReference>
<organism evidence="2 3">
    <name type="scientific">Hirschia baltica (strain ATCC 49814 / DSM 5838 / IFAM 1418)</name>
    <dbReference type="NCBI Taxonomy" id="582402"/>
    <lineage>
        <taxon>Bacteria</taxon>
        <taxon>Pseudomonadati</taxon>
        <taxon>Pseudomonadota</taxon>
        <taxon>Alphaproteobacteria</taxon>
        <taxon>Hyphomonadales</taxon>
        <taxon>Hyphomonadaceae</taxon>
        <taxon>Hirschia</taxon>
    </lineage>
</organism>
<dbReference type="InterPro" id="IPR039793">
    <property type="entry name" value="UROS/Hem4"/>
</dbReference>
<accession>C6XKH6</accession>
<dbReference type="Pfam" id="PF02602">
    <property type="entry name" value="HEM4"/>
    <property type="match status" value="1"/>
</dbReference>
<dbReference type="eggNOG" id="COG1587">
    <property type="taxonomic scope" value="Bacteria"/>
</dbReference>
<dbReference type="PANTHER" id="PTHR12390">
    <property type="entry name" value="UROPORPHYRINOGEN III SYNTHASE"/>
    <property type="match status" value="1"/>
</dbReference>
<dbReference type="GO" id="GO:0004852">
    <property type="term" value="F:uroporphyrinogen-III synthase activity"/>
    <property type="evidence" value="ECO:0007669"/>
    <property type="project" value="InterPro"/>
</dbReference>